<proteinExistence type="predicted"/>
<evidence type="ECO:0000313" key="3">
    <source>
        <dbReference type="EMBL" id="KAA0047822.1"/>
    </source>
</evidence>
<protein>
    <submittedName>
        <fullName evidence="3">DnaJ-like protein dnj-5 isoform X2</fullName>
    </submittedName>
</protein>
<name>A0A5A7TWE7_CUCMM</name>
<keyword evidence="2" id="KW-1133">Transmembrane helix</keyword>
<dbReference type="Proteomes" id="UP000321393">
    <property type="component" value="Unassembled WGS sequence"/>
</dbReference>
<dbReference type="CDD" id="cd06257">
    <property type="entry name" value="DnaJ"/>
    <property type="match status" value="1"/>
</dbReference>
<comment type="caution">
    <text evidence="3">The sequence shown here is derived from an EMBL/GenBank/DDBJ whole genome shotgun (WGS) entry which is preliminary data.</text>
</comment>
<dbReference type="InterPro" id="IPR001623">
    <property type="entry name" value="DnaJ_domain"/>
</dbReference>
<feature type="region of interest" description="Disordered" evidence="1">
    <location>
        <begin position="1"/>
        <end position="45"/>
    </location>
</feature>
<sequence>MSFPPNSPFHFLNFRSKDRTEEDDEEDDREIDSHEEEDGDGMRFVSSDFDDADIFVTDNKIVPSHPASYNVAAVGSGEEAFLSPPKYAKRISPPSSMTSFSSSVAHRYFRRMSPPNASYLERSASSVPFGVCNIQGSCASSHMFLHSGLLAPKDFQGWTRRLKLRGTLRFIVLLIADSLVLVAVCKSASLTREFSPVPFSSGAAGVVVQYLGYTPALFIVGLFAILVLRMFNVPICGMAFHNAITFSVISGAVLVHPDKNMGSPLASESFKKLQCAYEGDITKQMTAIEEMVASEYN</sequence>
<keyword evidence="2" id="KW-0472">Membrane</keyword>
<keyword evidence="2" id="KW-0812">Transmembrane</keyword>
<dbReference type="EMBL" id="SSTE01013041">
    <property type="protein sequence ID" value="KAA0047822.1"/>
    <property type="molecule type" value="Genomic_DNA"/>
</dbReference>
<gene>
    <name evidence="3" type="ORF">E6C27_scaffold133G00750</name>
</gene>
<feature type="transmembrane region" description="Helical" evidence="2">
    <location>
        <begin position="210"/>
        <end position="228"/>
    </location>
</feature>
<evidence type="ECO:0000256" key="2">
    <source>
        <dbReference type="SAM" id="Phobius"/>
    </source>
</evidence>
<feature type="compositionally biased region" description="Acidic residues" evidence="1">
    <location>
        <begin position="21"/>
        <end position="39"/>
    </location>
</feature>
<dbReference type="PANTHER" id="PTHR45270:SF1">
    <property type="entry name" value="CHAPERONE DNAJ-DOMAIN SUPERFAMILY PROTEIN"/>
    <property type="match status" value="1"/>
</dbReference>
<organism evidence="3 4">
    <name type="scientific">Cucumis melo var. makuwa</name>
    <name type="common">Oriental melon</name>
    <dbReference type="NCBI Taxonomy" id="1194695"/>
    <lineage>
        <taxon>Eukaryota</taxon>
        <taxon>Viridiplantae</taxon>
        <taxon>Streptophyta</taxon>
        <taxon>Embryophyta</taxon>
        <taxon>Tracheophyta</taxon>
        <taxon>Spermatophyta</taxon>
        <taxon>Magnoliopsida</taxon>
        <taxon>eudicotyledons</taxon>
        <taxon>Gunneridae</taxon>
        <taxon>Pentapetalae</taxon>
        <taxon>rosids</taxon>
        <taxon>fabids</taxon>
        <taxon>Cucurbitales</taxon>
        <taxon>Cucurbitaceae</taxon>
        <taxon>Benincaseae</taxon>
        <taxon>Cucumis</taxon>
    </lineage>
</organism>
<dbReference type="AlphaFoldDB" id="A0A5A7TWE7"/>
<accession>A0A5A7TWE7</accession>
<feature type="transmembrane region" description="Helical" evidence="2">
    <location>
        <begin position="235"/>
        <end position="255"/>
    </location>
</feature>
<evidence type="ECO:0000313" key="4">
    <source>
        <dbReference type="Proteomes" id="UP000321393"/>
    </source>
</evidence>
<evidence type="ECO:0000256" key="1">
    <source>
        <dbReference type="SAM" id="MobiDB-lite"/>
    </source>
</evidence>
<feature type="transmembrane region" description="Helical" evidence="2">
    <location>
        <begin position="170"/>
        <end position="190"/>
    </location>
</feature>
<dbReference type="PANTHER" id="PTHR45270">
    <property type="entry name" value="OS03G0832900 PROTEIN"/>
    <property type="match status" value="1"/>
</dbReference>
<reference evidence="3 4" key="1">
    <citation type="submission" date="2019-08" db="EMBL/GenBank/DDBJ databases">
        <title>Draft genome sequences of two oriental melons (Cucumis melo L. var makuwa).</title>
        <authorList>
            <person name="Kwon S.-Y."/>
        </authorList>
    </citation>
    <scope>NUCLEOTIDE SEQUENCE [LARGE SCALE GENOMIC DNA]</scope>
    <source>
        <strain evidence="4">cv. SW 3</strain>
        <tissue evidence="3">Leaf</tissue>
    </source>
</reference>